<keyword evidence="2" id="KW-1185">Reference proteome</keyword>
<dbReference type="OrthoDB" id="9769898at2"/>
<gene>
    <name evidence="1" type="ORF">WQ53_09860</name>
</gene>
<name>A0A0E3UNA0_9GAMM</name>
<evidence type="ECO:0000313" key="2">
    <source>
        <dbReference type="Proteomes" id="UP000033067"/>
    </source>
</evidence>
<proteinExistence type="predicted"/>
<reference evidence="1 2" key="1">
    <citation type="journal article" date="2015" name="Genome Announc.">
        <title>Complete Genome Sequence of Pseudoxanthomonas suwonensis Strain J1, a Cellulose-Degrading Bacterium Isolated from Leaf- and Wood-Enriched Soil.</title>
        <authorList>
            <person name="Hou L."/>
            <person name="Jiang J."/>
            <person name="Xu Z."/>
            <person name="Zhou Y."/>
            <person name="Leung F.C."/>
        </authorList>
    </citation>
    <scope>NUCLEOTIDE SEQUENCE [LARGE SCALE GENOMIC DNA]</scope>
    <source>
        <strain evidence="1 2">J1</strain>
    </source>
</reference>
<sequence>MRTFFRWGFRLVLVLLLLVLLLVLHTLYFKPLRIGWFYERVFGEYALKDPEMLSSLRMLPPWLDWYSDDLTDASQAYQQALNAKLDADLATLRRYDRNALDGDARLSYDMLEYFLDIQAQGRRFERHNHPLNQLFGVQNGLPTFMATQHPVASVKEGDNYVARLNKFPLKFRQVLDGVRLREQEGIVPPTFVVEKVLAEMQAFVAAPARDNILYTSLAEKIGKAPAGAIDAEAGARLLDEAEAAITGQVYPVYREMIAYYEQLLPRTTGNHGVWALPDGDAFYAWAVRQQTTTGMTPEQVHALGLSEVARMEAEMDAILRAEGLVEGTVGERIRQLGERPEQMYPDSDAGRGQILADYQAAIDEIDAGLAPYFNVRPASTVKVERVPEFREKTAPGAYYEAPAFDGSRPGIFYANLRNVEDVKKFGMRTLAYHEAIPGHHFQIALQRELQGVPTFRKVLPFTAFSEGWALYAERLAWEAGYQAQPLDNLGRLQAEMFRAVRLVVDTGIHHKRWTREEAIAYMVAKTGMSEADVVAEIERYFVMPGQALAYKVGMNTILALRERAQSELGPKFDLKGFHDVVLGAGSMPMTLLEQRVDAWIQEERAR</sequence>
<protein>
    <recommendedName>
        <fullName evidence="3">DUF885 domain-containing protein</fullName>
    </recommendedName>
</protein>
<dbReference type="Proteomes" id="UP000033067">
    <property type="component" value="Chromosome"/>
</dbReference>
<organism evidence="1 2">
    <name type="scientific">Pseudoxanthomonas suwonensis</name>
    <dbReference type="NCBI Taxonomy" id="314722"/>
    <lineage>
        <taxon>Bacteria</taxon>
        <taxon>Pseudomonadati</taxon>
        <taxon>Pseudomonadota</taxon>
        <taxon>Gammaproteobacteria</taxon>
        <taxon>Lysobacterales</taxon>
        <taxon>Lysobacteraceae</taxon>
        <taxon>Pseudoxanthomonas</taxon>
    </lineage>
</organism>
<dbReference type="AlphaFoldDB" id="A0A0E3UNA0"/>
<dbReference type="PANTHER" id="PTHR33361">
    <property type="entry name" value="GLR0591 PROTEIN"/>
    <property type="match status" value="1"/>
</dbReference>
<dbReference type="PANTHER" id="PTHR33361:SF2">
    <property type="entry name" value="DUF885 DOMAIN-CONTAINING PROTEIN"/>
    <property type="match status" value="1"/>
</dbReference>
<dbReference type="InterPro" id="IPR010281">
    <property type="entry name" value="DUF885"/>
</dbReference>
<dbReference type="EMBL" id="CP011144">
    <property type="protein sequence ID" value="AKC87006.1"/>
    <property type="molecule type" value="Genomic_DNA"/>
</dbReference>
<dbReference type="RefSeq" id="WP_052631995.1">
    <property type="nucleotide sequence ID" value="NZ_CP011144.1"/>
</dbReference>
<dbReference type="Pfam" id="PF05960">
    <property type="entry name" value="DUF885"/>
    <property type="match status" value="1"/>
</dbReference>
<accession>A0A0E3UNA0</accession>
<dbReference type="KEGG" id="psuw:WQ53_09860"/>
<dbReference type="PATRIC" id="fig|314722.6.peg.2117"/>
<evidence type="ECO:0000313" key="1">
    <source>
        <dbReference type="EMBL" id="AKC87006.1"/>
    </source>
</evidence>
<evidence type="ECO:0008006" key="3">
    <source>
        <dbReference type="Google" id="ProtNLM"/>
    </source>
</evidence>